<accession>A0A430KWR9</accession>
<evidence type="ECO:0000313" key="3">
    <source>
        <dbReference type="Proteomes" id="UP000287124"/>
    </source>
</evidence>
<feature type="non-terminal residue" evidence="2">
    <location>
        <position position="75"/>
    </location>
</feature>
<dbReference type="Proteomes" id="UP000287124">
    <property type="component" value="Unassembled WGS sequence"/>
</dbReference>
<protein>
    <submittedName>
        <fullName evidence="2">Uncharacterized protein</fullName>
    </submittedName>
</protein>
<sequence length="75" mass="8243">MPDTTPPRPDTNRSIASEEENSTGDFFFNEPNFFGPPSSTELAVDQYFDRLVAGNERSESGEGLEDLTSQDTALP</sequence>
<comment type="caution">
    <text evidence="2">The sequence shown here is derived from an EMBL/GenBank/DDBJ whole genome shotgun (WGS) entry which is preliminary data.</text>
</comment>
<gene>
    <name evidence="2" type="ORF">BHE90_017684</name>
</gene>
<proteinExistence type="predicted"/>
<keyword evidence="3" id="KW-1185">Reference proteome</keyword>
<evidence type="ECO:0000256" key="1">
    <source>
        <dbReference type="SAM" id="MobiDB-lite"/>
    </source>
</evidence>
<feature type="compositionally biased region" description="Low complexity" evidence="1">
    <location>
        <begin position="26"/>
        <end position="37"/>
    </location>
</feature>
<feature type="region of interest" description="Disordered" evidence="1">
    <location>
        <begin position="53"/>
        <end position="75"/>
    </location>
</feature>
<dbReference type="EMBL" id="MIKF01001473">
    <property type="protein sequence ID" value="RTE67941.1"/>
    <property type="molecule type" value="Genomic_DNA"/>
</dbReference>
<reference evidence="2 3" key="1">
    <citation type="submission" date="2017-06" db="EMBL/GenBank/DDBJ databases">
        <title>Comparative genomic analysis of Ambrosia Fusariam Clade fungi.</title>
        <authorList>
            <person name="Stajich J.E."/>
            <person name="Carrillo J."/>
            <person name="Kijimoto T."/>
            <person name="Eskalen A."/>
            <person name="O'Donnell K."/>
            <person name="Kasson M."/>
        </authorList>
    </citation>
    <scope>NUCLEOTIDE SEQUENCE [LARGE SCALE GENOMIC DNA]</scope>
    <source>
        <strain evidence="2 3">UCR1854</strain>
    </source>
</reference>
<name>A0A430KWR9_9HYPO</name>
<evidence type="ECO:0000313" key="2">
    <source>
        <dbReference type="EMBL" id="RTE67941.1"/>
    </source>
</evidence>
<feature type="region of interest" description="Disordered" evidence="1">
    <location>
        <begin position="1"/>
        <end position="40"/>
    </location>
</feature>
<organism evidence="2 3">
    <name type="scientific">Fusarium euwallaceae</name>
    <dbReference type="NCBI Taxonomy" id="1147111"/>
    <lineage>
        <taxon>Eukaryota</taxon>
        <taxon>Fungi</taxon>
        <taxon>Dikarya</taxon>
        <taxon>Ascomycota</taxon>
        <taxon>Pezizomycotina</taxon>
        <taxon>Sordariomycetes</taxon>
        <taxon>Hypocreomycetidae</taxon>
        <taxon>Hypocreales</taxon>
        <taxon>Nectriaceae</taxon>
        <taxon>Fusarium</taxon>
        <taxon>Fusarium solani species complex</taxon>
    </lineage>
</organism>
<dbReference type="AlphaFoldDB" id="A0A430KWR9"/>